<gene>
    <name evidence="1" type="ORF">Zmor_009682</name>
</gene>
<dbReference type="Proteomes" id="UP001168821">
    <property type="component" value="Unassembled WGS sequence"/>
</dbReference>
<protein>
    <submittedName>
        <fullName evidence="1">Uncharacterized protein</fullName>
    </submittedName>
</protein>
<comment type="caution">
    <text evidence="1">The sequence shown here is derived from an EMBL/GenBank/DDBJ whole genome shotgun (WGS) entry which is preliminary data.</text>
</comment>
<name>A0AA38MIS6_9CUCU</name>
<organism evidence="1 2">
    <name type="scientific">Zophobas morio</name>
    <dbReference type="NCBI Taxonomy" id="2755281"/>
    <lineage>
        <taxon>Eukaryota</taxon>
        <taxon>Metazoa</taxon>
        <taxon>Ecdysozoa</taxon>
        <taxon>Arthropoda</taxon>
        <taxon>Hexapoda</taxon>
        <taxon>Insecta</taxon>
        <taxon>Pterygota</taxon>
        <taxon>Neoptera</taxon>
        <taxon>Endopterygota</taxon>
        <taxon>Coleoptera</taxon>
        <taxon>Polyphaga</taxon>
        <taxon>Cucujiformia</taxon>
        <taxon>Tenebrionidae</taxon>
        <taxon>Zophobas</taxon>
    </lineage>
</organism>
<reference evidence="1" key="1">
    <citation type="journal article" date="2023" name="G3 (Bethesda)">
        <title>Whole genome assemblies of Zophobas morio and Tenebrio molitor.</title>
        <authorList>
            <person name="Kaur S."/>
            <person name="Stinson S.A."/>
            <person name="diCenzo G.C."/>
        </authorList>
    </citation>
    <scope>NUCLEOTIDE SEQUENCE</scope>
    <source>
        <strain evidence="1">QUZm001</strain>
    </source>
</reference>
<evidence type="ECO:0000313" key="2">
    <source>
        <dbReference type="Proteomes" id="UP001168821"/>
    </source>
</evidence>
<accession>A0AA38MIS6</accession>
<sequence>MHAGYDTSDSTAEYPRGFIPSHVHISCMPPFRARRPREDLNSEKDERTDKCCGHEVTAPRWTPRIIRMWKFGGGGGGRQGRVDGCFWCCAANCFGQGLKGGCVWCAQFERKGGELLRPNLYRVVLKICNYQPNYDLVKMFE</sequence>
<keyword evidence="2" id="KW-1185">Reference proteome</keyword>
<dbReference type="AlphaFoldDB" id="A0AA38MIS6"/>
<dbReference type="EMBL" id="JALNTZ010000003">
    <property type="protein sequence ID" value="KAJ3657906.1"/>
    <property type="molecule type" value="Genomic_DNA"/>
</dbReference>
<proteinExistence type="predicted"/>
<evidence type="ECO:0000313" key="1">
    <source>
        <dbReference type="EMBL" id="KAJ3657906.1"/>
    </source>
</evidence>